<evidence type="ECO:0000313" key="9">
    <source>
        <dbReference type="Proteomes" id="UP001140949"/>
    </source>
</evidence>
<keyword evidence="4 7" id="KW-0119">Carbohydrate metabolism</keyword>
<name>A0AAX6GH01_IRIPA</name>
<evidence type="ECO:0000256" key="5">
    <source>
        <dbReference type="ARBA" id="ARBA00023326"/>
    </source>
</evidence>
<evidence type="ECO:0000256" key="3">
    <source>
        <dbReference type="ARBA" id="ARBA00012594"/>
    </source>
</evidence>
<dbReference type="GO" id="GO:0000272">
    <property type="term" value="P:polysaccharide catabolic process"/>
    <property type="evidence" value="ECO:0007669"/>
    <property type="project" value="UniProtKB-KW"/>
</dbReference>
<evidence type="ECO:0000313" key="8">
    <source>
        <dbReference type="EMBL" id="KAJ6827461.1"/>
    </source>
</evidence>
<dbReference type="PRINTS" id="PR00750">
    <property type="entry name" value="BETAAMYLASE"/>
</dbReference>
<keyword evidence="5 7" id="KW-0624">Polysaccharide degradation</keyword>
<protein>
    <recommendedName>
        <fullName evidence="3 7">Beta-amylase</fullName>
        <ecNumber evidence="3 7">3.2.1.2</ecNumber>
    </recommendedName>
</protein>
<evidence type="ECO:0000256" key="6">
    <source>
        <dbReference type="PIRSR" id="PIRSR601554-1"/>
    </source>
</evidence>
<dbReference type="EMBL" id="JANAVB010020200">
    <property type="protein sequence ID" value="KAJ6827461.1"/>
    <property type="molecule type" value="Genomic_DNA"/>
</dbReference>
<dbReference type="AlphaFoldDB" id="A0AAX6GH01"/>
<comment type="caution">
    <text evidence="8">The sequence shown here is derived from an EMBL/GenBank/DDBJ whole genome shotgun (WGS) entry which is preliminary data.</text>
</comment>
<reference evidence="8" key="2">
    <citation type="submission" date="2023-04" db="EMBL/GenBank/DDBJ databases">
        <authorList>
            <person name="Bruccoleri R.E."/>
            <person name="Oakeley E.J."/>
            <person name="Faust A.-M."/>
            <person name="Dessus-Babus S."/>
            <person name="Altorfer M."/>
            <person name="Burckhardt D."/>
            <person name="Oertli M."/>
            <person name="Naumann U."/>
            <person name="Petersen F."/>
            <person name="Wong J."/>
        </authorList>
    </citation>
    <scope>NUCLEOTIDE SEQUENCE</scope>
    <source>
        <strain evidence="8">GSM-AAB239-AS_SAM_17_03QT</strain>
        <tissue evidence="8">Leaf</tissue>
    </source>
</reference>
<comment type="similarity">
    <text evidence="2 7">Belongs to the glycosyl hydrolase 14 family.</text>
</comment>
<evidence type="ECO:0000256" key="1">
    <source>
        <dbReference type="ARBA" id="ARBA00000546"/>
    </source>
</evidence>
<dbReference type="InterPro" id="IPR001554">
    <property type="entry name" value="Glyco_hydro_14"/>
</dbReference>
<dbReference type="InterPro" id="IPR001371">
    <property type="entry name" value="Glyco_hydro_14B_pln"/>
</dbReference>
<feature type="active site" description="Proton donor" evidence="6">
    <location>
        <position position="29"/>
    </location>
</feature>
<gene>
    <name evidence="8" type="ORF">M6B38_126965</name>
</gene>
<proteinExistence type="inferred from homology"/>
<accession>A0AAX6GH01</accession>
<keyword evidence="7" id="KW-0326">Glycosidase</keyword>
<feature type="active site" description="Proton acceptor" evidence="6">
    <location>
        <position position="223"/>
    </location>
</feature>
<dbReference type="Gene3D" id="3.20.20.80">
    <property type="entry name" value="Glycosidases"/>
    <property type="match status" value="1"/>
</dbReference>
<reference evidence="8" key="1">
    <citation type="journal article" date="2023" name="GigaByte">
        <title>Genome assembly of the bearded iris, Iris pallida Lam.</title>
        <authorList>
            <person name="Bruccoleri R.E."/>
            <person name="Oakeley E.J."/>
            <person name="Faust A.M.E."/>
            <person name="Altorfer M."/>
            <person name="Dessus-Babus S."/>
            <person name="Burckhardt D."/>
            <person name="Oertli M."/>
            <person name="Naumann U."/>
            <person name="Petersen F."/>
            <person name="Wong J."/>
        </authorList>
    </citation>
    <scope>NUCLEOTIDE SEQUENCE</scope>
    <source>
        <strain evidence="8">GSM-AAB239-AS_SAM_17_03QT</strain>
    </source>
</reference>
<dbReference type="PRINTS" id="PR00842">
    <property type="entry name" value="GLHYDLASE14B"/>
</dbReference>
<dbReference type="InterPro" id="IPR017853">
    <property type="entry name" value="GH"/>
</dbReference>
<dbReference type="EC" id="3.2.1.2" evidence="3 7"/>
<dbReference type="PANTHER" id="PTHR31352:SF40">
    <property type="entry name" value="BETA-AMYLASE 6"/>
    <property type="match status" value="1"/>
</dbReference>
<evidence type="ECO:0000256" key="2">
    <source>
        <dbReference type="ARBA" id="ARBA00005652"/>
    </source>
</evidence>
<dbReference type="SUPFAM" id="SSF51445">
    <property type="entry name" value="(Trans)glycosidases"/>
    <property type="match status" value="1"/>
</dbReference>
<dbReference type="PANTHER" id="PTHR31352">
    <property type="entry name" value="BETA-AMYLASE 1, CHLOROPLASTIC"/>
    <property type="match status" value="1"/>
</dbReference>
<organism evidence="8 9">
    <name type="scientific">Iris pallida</name>
    <name type="common">Sweet iris</name>
    <dbReference type="NCBI Taxonomy" id="29817"/>
    <lineage>
        <taxon>Eukaryota</taxon>
        <taxon>Viridiplantae</taxon>
        <taxon>Streptophyta</taxon>
        <taxon>Embryophyta</taxon>
        <taxon>Tracheophyta</taxon>
        <taxon>Spermatophyta</taxon>
        <taxon>Magnoliopsida</taxon>
        <taxon>Liliopsida</taxon>
        <taxon>Asparagales</taxon>
        <taxon>Iridaceae</taxon>
        <taxon>Iridoideae</taxon>
        <taxon>Irideae</taxon>
        <taxon>Iris</taxon>
    </lineage>
</organism>
<dbReference type="Proteomes" id="UP001140949">
    <property type="component" value="Unassembled WGS sequence"/>
</dbReference>
<comment type="catalytic activity">
    <reaction evidence="1 7">
        <text>Hydrolysis of (1-&gt;4)-alpha-D-glucosidic linkages in polysaccharides so as to remove successive maltose units from the non-reducing ends of the chains.</text>
        <dbReference type="EC" id="3.2.1.2"/>
    </reaction>
</comment>
<sequence length="348" mass="40147">MVSFRENMSDYLDSGMITHIEVGTGPCGEMRYPSYPRNQGWVFPGIGEFQCYDNNLREGFKDSAEDIGHPDWDLPDDAGEYNDTPSDTKFFGADGTYLTEKGIFFLKWYFYTLVKHADSVLHVANRAFLGCKLQLAAKVSGIHWWYRDDSHAAELTAGYYNVREHDGYSTLARMISIHYGTLNFTFAEMRNFEQNEETKNVPEQLVQQVFSDAWRENIEVGYESALNRYDKKAYNQILRIARPNGVNREGAPKLRIGTFTYLRLGDDLLETNNFTLFKIFVKKMHADLAYCPDPSKYFKPIIPLPRSKSPSLLKMEYETSATTRWIPYYVAKATPPFPFDEETDMPVD</sequence>
<keyword evidence="7" id="KW-0378">Hydrolase</keyword>
<dbReference type="Pfam" id="PF01373">
    <property type="entry name" value="Glyco_hydro_14"/>
    <property type="match status" value="1"/>
</dbReference>
<keyword evidence="9" id="KW-1185">Reference proteome</keyword>
<dbReference type="GO" id="GO:0016161">
    <property type="term" value="F:beta-amylase activity"/>
    <property type="evidence" value="ECO:0007669"/>
    <property type="project" value="UniProtKB-EC"/>
</dbReference>
<evidence type="ECO:0000256" key="7">
    <source>
        <dbReference type="RuleBase" id="RU000509"/>
    </source>
</evidence>
<evidence type="ECO:0000256" key="4">
    <source>
        <dbReference type="ARBA" id="ARBA00023277"/>
    </source>
</evidence>